<dbReference type="PROSITE" id="PS50846">
    <property type="entry name" value="HMA_2"/>
    <property type="match status" value="1"/>
</dbReference>
<organism evidence="2 3">
    <name type="scientific">Phocaeicola dorei</name>
    <dbReference type="NCBI Taxonomy" id="357276"/>
    <lineage>
        <taxon>Bacteria</taxon>
        <taxon>Pseudomonadati</taxon>
        <taxon>Bacteroidota</taxon>
        <taxon>Bacteroidia</taxon>
        <taxon>Bacteroidales</taxon>
        <taxon>Bacteroidaceae</taxon>
        <taxon>Phocaeicola</taxon>
    </lineage>
</organism>
<dbReference type="GO" id="GO:0046872">
    <property type="term" value="F:metal ion binding"/>
    <property type="evidence" value="ECO:0007669"/>
    <property type="project" value="InterPro"/>
</dbReference>
<feature type="domain" description="HMA" evidence="1">
    <location>
        <begin position="1"/>
        <end position="65"/>
    </location>
</feature>
<dbReference type="Pfam" id="PF00403">
    <property type="entry name" value="HMA"/>
    <property type="match status" value="1"/>
</dbReference>
<evidence type="ECO:0000313" key="2">
    <source>
        <dbReference type="EMBL" id="KAA5379391.1"/>
    </source>
</evidence>
<sequence>MNKSFRIEVDCANCANLVENAVKKVKGVKEVTVSFMTQKMKIGFEDGIDPEAVMEDVKRTAQKIEPDFKIL</sequence>
<evidence type="ECO:0000259" key="1">
    <source>
        <dbReference type="PROSITE" id="PS50846"/>
    </source>
</evidence>
<name>A0A5M5ZS24_9BACT</name>
<dbReference type="RefSeq" id="WP_149941259.1">
    <property type="nucleotide sequence ID" value="NZ_VVZB01000021.1"/>
</dbReference>
<evidence type="ECO:0000313" key="3">
    <source>
        <dbReference type="Proteomes" id="UP000347681"/>
    </source>
</evidence>
<dbReference type="AlphaFoldDB" id="A0A5M5ZS24"/>
<accession>A0A5M5ZS24</accession>
<protein>
    <submittedName>
        <fullName evidence="2">Heavy-metal-associated domain-containing protein</fullName>
    </submittedName>
</protein>
<comment type="caution">
    <text evidence="2">The sequence shown here is derived from an EMBL/GenBank/DDBJ whole genome shotgun (WGS) entry which is preliminary data.</text>
</comment>
<dbReference type="InterPro" id="IPR036163">
    <property type="entry name" value="HMA_dom_sf"/>
</dbReference>
<reference evidence="2 3" key="1">
    <citation type="journal article" date="2019" name="Nat. Med.">
        <title>A library of human gut bacterial isolates paired with longitudinal multiomics data enables mechanistic microbiome research.</title>
        <authorList>
            <person name="Poyet M."/>
            <person name="Groussin M."/>
            <person name="Gibbons S.M."/>
            <person name="Avila-Pacheco J."/>
            <person name="Jiang X."/>
            <person name="Kearney S.M."/>
            <person name="Perrotta A.R."/>
            <person name="Berdy B."/>
            <person name="Zhao S."/>
            <person name="Lieberman T.D."/>
            <person name="Swanson P.K."/>
            <person name="Smith M."/>
            <person name="Roesemann S."/>
            <person name="Alexander J.E."/>
            <person name="Rich S.A."/>
            <person name="Livny J."/>
            <person name="Vlamakis H."/>
            <person name="Clish C."/>
            <person name="Bullock K."/>
            <person name="Deik A."/>
            <person name="Scott J."/>
            <person name="Pierce K.A."/>
            <person name="Xavier R.J."/>
            <person name="Alm E.J."/>
        </authorList>
    </citation>
    <scope>NUCLEOTIDE SEQUENCE [LARGE SCALE GENOMIC DNA]</scope>
    <source>
        <strain evidence="2 3">BIOML-A5</strain>
    </source>
</reference>
<dbReference type="Gene3D" id="3.30.70.100">
    <property type="match status" value="1"/>
</dbReference>
<dbReference type="EMBL" id="VVZB01000021">
    <property type="protein sequence ID" value="KAA5379391.1"/>
    <property type="molecule type" value="Genomic_DNA"/>
</dbReference>
<dbReference type="Proteomes" id="UP000347681">
    <property type="component" value="Unassembled WGS sequence"/>
</dbReference>
<gene>
    <name evidence="2" type="ORF">F2Y61_21145</name>
</gene>
<dbReference type="InterPro" id="IPR006121">
    <property type="entry name" value="HMA_dom"/>
</dbReference>
<proteinExistence type="predicted"/>
<dbReference type="SUPFAM" id="SSF55008">
    <property type="entry name" value="HMA, heavy metal-associated domain"/>
    <property type="match status" value="1"/>
</dbReference>